<dbReference type="EMBL" id="GGEC01053707">
    <property type="protein sequence ID" value="MBX34191.1"/>
    <property type="molecule type" value="Transcribed_RNA"/>
</dbReference>
<accession>A0A2P2MVE3</accession>
<keyword evidence="1" id="KW-0436">Ligase</keyword>
<reference evidence="1" key="1">
    <citation type="submission" date="2018-02" db="EMBL/GenBank/DDBJ databases">
        <title>Rhizophora mucronata_Transcriptome.</title>
        <authorList>
            <person name="Meera S.P."/>
            <person name="Sreeshan A."/>
            <person name="Augustine A."/>
        </authorList>
    </citation>
    <scope>NUCLEOTIDE SEQUENCE</scope>
    <source>
        <tissue evidence="1">Leaf</tissue>
    </source>
</reference>
<evidence type="ECO:0000313" key="1">
    <source>
        <dbReference type="EMBL" id="MBX34186.1"/>
    </source>
</evidence>
<dbReference type="EMBL" id="GGEC01053702">
    <property type="protein sequence ID" value="MBX34186.1"/>
    <property type="molecule type" value="Transcribed_RNA"/>
</dbReference>
<dbReference type="GO" id="GO:0016874">
    <property type="term" value="F:ligase activity"/>
    <property type="evidence" value="ECO:0007669"/>
    <property type="project" value="UniProtKB-KW"/>
</dbReference>
<proteinExistence type="predicted"/>
<dbReference type="AlphaFoldDB" id="A0A2P2MVE3"/>
<organism evidence="1">
    <name type="scientific">Rhizophora mucronata</name>
    <name type="common">Asiatic mangrove</name>
    <dbReference type="NCBI Taxonomy" id="61149"/>
    <lineage>
        <taxon>Eukaryota</taxon>
        <taxon>Viridiplantae</taxon>
        <taxon>Streptophyta</taxon>
        <taxon>Embryophyta</taxon>
        <taxon>Tracheophyta</taxon>
        <taxon>Spermatophyta</taxon>
        <taxon>Magnoliopsida</taxon>
        <taxon>eudicotyledons</taxon>
        <taxon>Gunneridae</taxon>
        <taxon>Pentapetalae</taxon>
        <taxon>rosids</taxon>
        <taxon>fabids</taxon>
        <taxon>Malpighiales</taxon>
        <taxon>Rhizophoraceae</taxon>
        <taxon>Rhizophora</taxon>
    </lineage>
</organism>
<sequence length="80" mass="9055">MQRSFKHKRSLVTPASEVPWSEGKCLSLKALARALTVMRRLELIVGISMELGDDPTFDETGFMDSSEEFTSRLALPLRRL</sequence>
<protein>
    <submittedName>
        <fullName evidence="1">Hect ubiquitin-protein ligase</fullName>
    </submittedName>
</protein>
<name>A0A2P2MVE3_RHIMU</name>